<feature type="compositionally biased region" description="Basic residues" evidence="5">
    <location>
        <begin position="57"/>
        <end position="81"/>
    </location>
</feature>
<feature type="region of interest" description="Disordered" evidence="5">
    <location>
        <begin position="24"/>
        <end position="83"/>
    </location>
</feature>
<protein>
    <submittedName>
        <fullName evidence="8">Achaete-scute homolog 1-like</fullName>
    </submittedName>
</protein>
<dbReference type="InterPro" id="IPR036638">
    <property type="entry name" value="HLH_DNA-bd_sf"/>
</dbReference>
<accession>A0AAJ7WPF2</accession>
<dbReference type="Proteomes" id="UP001318040">
    <property type="component" value="Chromosome 7"/>
</dbReference>
<dbReference type="KEGG" id="pmrn:116940066"/>
<dbReference type="AlphaFoldDB" id="A0AAJ7WPF2"/>
<evidence type="ECO:0000256" key="5">
    <source>
        <dbReference type="SAM" id="MobiDB-lite"/>
    </source>
</evidence>
<dbReference type="GO" id="GO:0007399">
    <property type="term" value="P:nervous system development"/>
    <property type="evidence" value="ECO:0007669"/>
    <property type="project" value="UniProtKB-KW"/>
</dbReference>
<dbReference type="PANTHER" id="PTHR23349:SF108">
    <property type="entry name" value="BHLH DOMAIN-CONTAINING PROTEIN"/>
    <property type="match status" value="1"/>
</dbReference>
<evidence type="ECO:0000313" key="8">
    <source>
        <dbReference type="RefSeq" id="XP_032805251.1"/>
    </source>
</evidence>
<gene>
    <name evidence="8" type="primary">LOC116940066</name>
</gene>
<keyword evidence="4" id="KW-0539">Nucleus</keyword>
<evidence type="ECO:0000259" key="6">
    <source>
        <dbReference type="PROSITE" id="PS50888"/>
    </source>
</evidence>
<evidence type="ECO:0000256" key="1">
    <source>
        <dbReference type="ARBA" id="ARBA00004123"/>
    </source>
</evidence>
<feature type="compositionally biased region" description="Low complexity" evidence="5">
    <location>
        <begin position="24"/>
        <end position="54"/>
    </location>
</feature>
<dbReference type="InterPro" id="IPR050283">
    <property type="entry name" value="E-box_TF_Regulators"/>
</dbReference>
<dbReference type="GeneID" id="116940066"/>
<keyword evidence="2" id="KW-0524">Neurogenesis</keyword>
<feature type="domain" description="BHLH" evidence="6">
    <location>
        <begin position="108"/>
        <end position="160"/>
    </location>
</feature>
<keyword evidence="7" id="KW-1185">Reference proteome</keyword>
<evidence type="ECO:0000256" key="3">
    <source>
        <dbReference type="ARBA" id="ARBA00023125"/>
    </source>
</evidence>
<dbReference type="SMART" id="SM00353">
    <property type="entry name" value="HLH"/>
    <property type="match status" value="1"/>
</dbReference>
<dbReference type="Gene3D" id="4.10.280.10">
    <property type="entry name" value="Helix-loop-helix DNA-binding domain"/>
    <property type="match status" value="1"/>
</dbReference>
<name>A0AAJ7WPF2_PETMA</name>
<evidence type="ECO:0000256" key="2">
    <source>
        <dbReference type="ARBA" id="ARBA00022902"/>
    </source>
</evidence>
<dbReference type="GO" id="GO:0046983">
    <property type="term" value="F:protein dimerization activity"/>
    <property type="evidence" value="ECO:0007669"/>
    <property type="project" value="InterPro"/>
</dbReference>
<keyword evidence="3" id="KW-0238">DNA-binding</keyword>
<organism evidence="7 8">
    <name type="scientific">Petromyzon marinus</name>
    <name type="common">Sea lamprey</name>
    <dbReference type="NCBI Taxonomy" id="7757"/>
    <lineage>
        <taxon>Eukaryota</taxon>
        <taxon>Metazoa</taxon>
        <taxon>Chordata</taxon>
        <taxon>Craniata</taxon>
        <taxon>Vertebrata</taxon>
        <taxon>Cyclostomata</taxon>
        <taxon>Hyperoartia</taxon>
        <taxon>Petromyzontiformes</taxon>
        <taxon>Petromyzontidae</taxon>
        <taxon>Petromyzon</taxon>
    </lineage>
</organism>
<sequence length="235" mass="24282">MSVQVAPPCAFAPAGPMMSLMAPGSPHPALASPASPAATSARNPGSGSSSSSGKGRSGSKKHHNHHHHHNHHRHHNNHHRASSPELLRVKRRHPSGGLVGCLGLPAPASVARRNERERNRVRLVNMGFAALRERVPGAGAAKKMSKVETLRSAVEYIHALQHLLERGDGAACAALRAAMPGHGGDCAALSALELCCSSSSVASPLSSSGASSSEMACGSLSPDDHGLAADFAAWF</sequence>
<dbReference type="GO" id="GO:0005634">
    <property type="term" value="C:nucleus"/>
    <property type="evidence" value="ECO:0007669"/>
    <property type="project" value="UniProtKB-SubCell"/>
</dbReference>
<evidence type="ECO:0000313" key="7">
    <source>
        <dbReference type="Proteomes" id="UP001318040"/>
    </source>
</evidence>
<comment type="subcellular location">
    <subcellularLocation>
        <location evidence="1">Nucleus</location>
    </subcellularLocation>
</comment>
<dbReference type="InterPro" id="IPR011598">
    <property type="entry name" value="bHLH_dom"/>
</dbReference>
<dbReference type="GO" id="GO:0000977">
    <property type="term" value="F:RNA polymerase II transcription regulatory region sequence-specific DNA binding"/>
    <property type="evidence" value="ECO:0007669"/>
    <property type="project" value="TreeGrafter"/>
</dbReference>
<dbReference type="RefSeq" id="XP_032805251.1">
    <property type="nucleotide sequence ID" value="XM_032949360.1"/>
</dbReference>
<dbReference type="PROSITE" id="PS50888">
    <property type="entry name" value="BHLH"/>
    <property type="match status" value="1"/>
</dbReference>
<evidence type="ECO:0000256" key="4">
    <source>
        <dbReference type="ARBA" id="ARBA00023242"/>
    </source>
</evidence>
<proteinExistence type="predicted"/>
<dbReference type="FunFam" id="4.10.280.10:FF:000029">
    <property type="entry name" value="Achaete-scute family bHLH transcription factor 1"/>
    <property type="match status" value="1"/>
</dbReference>
<dbReference type="GO" id="GO:0000981">
    <property type="term" value="F:DNA-binding transcription factor activity, RNA polymerase II-specific"/>
    <property type="evidence" value="ECO:0007669"/>
    <property type="project" value="TreeGrafter"/>
</dbReference>
<dbReference type="PANTHER" id="PTHR23349">
    <property type="entry name" value="BASIC HELIX-LOOP-HELIX TRANSCRIPTION FACTOR, TWIST"/>
    <property type="match status" value="1"/>
</dbReference>
<reference evidence="8" key="1">
    <citation type="submission" date="2025-08" db="UniProtKB">
        <authorList>
            <consortium name="RefSeq"/>
        </authorList>
    </citation>
    <scope>IDENTIFICATION</scope>
    <source>
        <tissue evidence="8">Sperm</tissue>
    </source>
</reference>
<dbReference type="CTD" id="429"/>
<dbReference type="SUPFAM" id="SSF47459">
    <property type="entry name" value="HLH, helix-loop-helix DNA-binding domain"/>
    <property type="match status" value="1"/>
</dbReference>
<dbReference type="Pfam" id="PF00010">
    <property type="entry name" value="HLH"/>
    <property type="match status" value="1"/>
</dbReference>